<keyword evidence="2" id="KW-0238">DNA-binding</keyword>
<dbReference type="InterPro" id="IPR036388">
    <property type="entry name" value="WH-like_DNA-bd_sf"/>
</dbReference>
<evidence type="ECO:0000256" key="1">
    <source>
        <dbReference type="ARBA" id="ARBA00023015"/>
    </source>
</evidence>
<dbReference type="PROSITE" id="PS50995">
    <property type="entry name" value="HTH_MARR_2"/>
    <property type="match status" value="1"/>
</dbReference>
<dbReference type="Proteomes" id="UP001564657">
    <property type="component" value="Unassembled WGS sequence"/>
</dbReference>
<dbReference type="SMART" id="SM00347">
    <property type="entry name" value="HTH_MARR"/>
    <property type="match status" value="1"/>
</dbReference>
<dbReference type="EMBL" id="JBGEWD010000001">
    <property type="protein sequence ID" value="MEY7998937.1"/>
    <property type="molecule type" value="Genomic_DNA"/>
</dbReference>
<name>A0ABV4BJG5_9CLOT</name>
<evidence type="ECO:0000259" key="4">
    <source>
        <dbReference type="PROSITE" id="PS50995"/>
    </source>
</evidence>
<dbReference type="Gene3D" id="1.10.10.10">
    <property type="entry name" value="Winged helix-like DNA-binding domain superfamily/Winged helix DNA-binding domain"/>
    <property type="match status" value="1"/>
</dbReference>
<protein>
    <submittedName>
        <fullName evidence="5">MarR family winged helix-turn-helix transcriptional regulator</fullName>
    </submittedName>
</protein>
<feature type="domain" description="HTH marR-type" evidence="4">
    <location>
        <begin position="11"/>
        <end position="143"/>
    </location>
</feature>
<keyword evidence="3" id="KW-0804">Transcription</keyword>
<proteinExistence type="predicted"/>
<dbReference type="RefSeq" id="WP_369702812.1">
    <property type="nucleotide sequence ID" value="NZ_JBGEWD010000001.1"/>
</dbReference>
<sequence length="146" mass="17096">MEDKLDCGACNGLITHWLRLIYRNMTNLHNAKLVKYDLTTSQVGVLIQLLMEDGLTQKKMSQKLQIRPASITSLVNTLALKGWVKRKEDSEDARINRIYLTEEGRDITFKCIKVNDEVEKVLEKDFSKTEKQMMLYWLKKLYKNLL</sequence>
<evidence type="ECO:0000313" key="6">
    <source>
        <dbReference type="Proteomes" id="UP001564657"/>
    </source>
</evidence>
<evidence type="ECO:0000313" key="5">
    <source>
        <dbReference type="EMBL" id="MEY7998937.1"/>
    </source>
</evidence>
<organism evidence="5 6">
    <name type="scientific">Clostridium moutaii</name>
    <dbReference type="NCBI Taxonomy" id="3240932"/>
    <lineage>
        <taxon>Bacteria</taxon>
        <taxon>Bacillati</taxon>
        <taxon>Bacillota</taxon>
        <taxon>Clostridia</taxon>
        <taxon>Eubacteriales</taxon>
        <taxon>Clostridiaceae</taxon>
        <taxon>Clostridium</taxon>
    </lineage>
</organism>
<dbReference type="InterPro" id="IPR000835">
    <property type="entry name" value="HTH_MarR-typ"/>
</dbReference>
<accession>A0ABV4BJG5</accession>
<evidence type="ECO:0000256" key="3">
    <source>
        <dbReference type="ARBA" id="ARBA00023163"/>
    </source>
</evidence>
<keyword evidence="6" id="KW-1185">Reference proteome</keyword>
<reference evidence="5 6" key="1">
    <citation type="submission" date="2024-08" db="EMBL/GenBank/DDBJ databases">
        <title>Clostridium lapicellarii sp. nov., and Clostridium renhuaiense sp. nov., two species isolated from the mud in a fermentation cellar used for producing sauce-flavour Chinese liquors.</title>
        <authorList>
            <person name="Yang F."/>
            <person name="Wang H."/>
            <person name="Chen L.Q."/>
            <person name="Zhou N."/>
            <person name="Lu J.J."/>
            <person name="Pu X.X."/>
            <person name="Wan B."/>
            <person name="Wang L."/>
            <person name="Liu S.J."/>
        </authorList>
    </citation>
    <scope>NUCLEOTIDE SEQUENCE [LARGE SCALE GENOMIC DNA]</scope>
    <source>
        <strain evidence="5 6">MT-5</strain>
    </source>
</reference>
<evidence type="ECO:0000256" key="2">
    <source>
        <dbReference type="ARBA" id="ARBA00023125"/>
    </source>
</evidence>
<dbReference type="PANTHER" id="PTHR42756">
    <property type="entry name" value="TRANSCRIPTIONAL REGULATOR, MARR"/>
    <property type="match status" value="1"/>
</dbReference>
<keyword evidence="1" id="KW-0805">Transcription regulation</keyword>
<gene>
    <name evidence="5" type="ORF">AB8U03_01770</name>
</gene>
<dbReference type="SUPFAM" id="SSF46785">
    <property type="entry name" value="Winged helix' DNA-binding domain"/>
    <property type="match status" value="1"/>
</dbReference>
<dbReference type="InterPro" id="IPR036390">
    <property type="entry name" value="WH_DNA-bd_sf"/>
</dbReference>
<dbReference type="PRINTS" id="PR00598">
    <property type="entry name" value="HTHMARR"/>
</dbReference>
<comment type="caution">
    <text evidence="5">The sequence shown here is derived from an EMBL/GenBank/DDBJ whole genome shotgun (WGS) entry which is preliminary data.</text>
</comment>
<dbReference type="Pfam" id="PF12802">
    <property type="entry name" value="MarR_2"/>
    <property type="match status" value="1"/>
</dbReference>
<dbReference type="PANTHER" id="PTHR42756:SF1">
    <property type="entry name" value="TRANSCRIPTIONAL REPRESSOR OF EMRAB OPERON"/>
    <property type="match status" value="1"/>
</dbReference>